<reference evidence="10 11" key="1">
    <citation type="journal article" date="2016" name="Front. Microbiol.">
        <title>Genomic Resource of Rice Seed Associated Bacteria.</title>
        <authorList>
            <person name="Midha S."/>
            <person name="Bansal K."/>
            <person name="Sharma S."/>
            <person name="Kumar N."/>
            <person name="Patil P.P."/>
            <person name="Chaudhry V."/>
            <person name="Patil P.B."/>
        </authorList>
    </citation>
    <scope>NUCLEOTIDE SEQUENCE [LARGE SCALE GENOMIC DNA]</scope>
    <source>
        <strain evidence="10 11">NS319</strain>
    </source>
</reference>
<evidence type="ECO:0000313" key="11">
    <source>
        <dbReference type="Proteomes" id="UP000072867"/>
    </source>
</evidence>
<name>A0A147HWF8_9SPHN</name>
<dbReference type="InterPro" id="IPR017932">
    <property type="entry name" value="GATase_2_dom"/>
</dbReference>
<dbReference type="SUPFAM" id="SSF56235">
    <property type="entry name" value="N-terminal nucleophile aminohydrolases (Ntn hydrolases)"/>
    <property type="match status" value="1"/>
</dbReference>
<dbReference type="InterPro" id="IPR006426">
    <property type="entry name" value="Asn_synth_AEB"/>
</dbReference>
<dbReference type="GO" id="GO:0004066">
    <property type="term" value="F:asparagine synthase (glutamine-hydrolyzing) activity"/>
    <property type="evidence" value="ECO:0007669"/>
    <property type="project" value="UniProtKB-EC"/>
</dbReference>
<dbReference type="SUPFAM" id="SSF52402">
    <property type="entry name" value="Adenine nucleotide alpha hydrolases-like"/>
    <property type="match status" value="1"/>
</dbReference>
<dbReference type="InterPro" id="IPR029055">
    <property type="entry name" value="Ntn_hydrolases_N"/>
</dbReference>
<feature type="binding site" evidence="8">
    <location>
        <position position="134"/>
    </location>
    <ligand>
        <name>L-glutamine</name>
        <dbReference type="ChEBI" id="CHEBI:58359"/>
    </ligand>
</feature>
<dbReference type="PANTHER" id="PTHR43284">
    <property type="entry name" value="ASPARAGINE SYNTHETASE (GLUTAMINE-HYDROLYZING)"/>
    <property type="match status" value="1"/>
</dbReference>
<dbReference type="InterPro" id="IPR033738">
    <property type="entry name" value="AsnB_N"/>
</dbReference>
<protein>
    <recommendedName>
        <fullName evidence="3">asparagine synthase (glutamine-hydrolyzing)</fullName>
        <ecNumber evidence="3">6.3.5.4</ecNumber>
    </recommendedName>
</protein>
<dbReference type="InterPro" id="IPR051786">
    <property type="entry name" value="ASN_synthetase/amidase"/>
</dbReference>
<dbReference type="CDD" id="cd00712">
    <property type="entry name" value="AsnB"/>
    <property type="match status" value="1"/>
</dbReference>
<dbReference type="RefSeq" id="WP_082898369.1">
    <property type="nucleotide sequence ID" value="NZ_LDTD01000074.1"/>
</dbReference>
<evidence type="ECO:0000256" key="8">
    <source>
        <dbReference type="PIRSR" id="PIRSR001589-2"/>
    </source>
</evidence>
<evidence type="ECO:0000256" key="6">
    <source>
        <dbReference type="ARBA" id="ARBA00022962"/>
    </source>
</evidence>
<dbReference type="Gene3D" id="3.60.20.10">
    <property type="entry name" value="Glutamine Phosphoribosylpyrophosphate, subunit 1, domain 1"/>
    <property type="match status" value="1"/>
</dbReference>
<keyword evidence="6" id="KW-0315">Glutamine amidotransferase</keyword>
<dbReference type="PATRIC" id="fig|33051.3.peg.3393"/>
<evidence type="ECO:0000256" key="4">
    <source>
        <dbReference type="ARBA" id="ARBA00022741"/>
    </source>
</evidence>
<comment type="caution">
    <text evidence="10">The sequence shown here is derived from an EMBL/GenBank/DDBJ whole genome shotgun (WGS) entry which is preliminary data.</text>
</comment>
<dbReference type="InterPro" id="IPR014729">
    <property type="entry name" value="Rossmann-like_a/b/a_fold"/>
</dbReference>
<dbReference type="PROSITE" id="PS51278">
    <property type="entry name" value="GATASE_TYPE_2"/>
    <property type="match status" value="1"/>
</dbReference>
<dbReference type="GO" id="GO:0006529">
    <property type="term" value="P:asparagine biosynthetic process"/>
    <property type="evidence" value="ECO:0007669"/>
    <property type="project" value="InterPro"/>
</dbReference>
<dbReference type="CDD" id="cd01991">
    <property type="entry name" value="Asn_synthase_B_C"/>
    <property type="match status" value="1"/>
</dbReference>
<comment type="catalytic activity">
    <reaction evidence="7">
        <text>L-aspartate + L-glutamine + ATP + H2O = L-asparagine + L-glutamate + AMP + diphosphate + H(+)</text>
        <dbReference type="Rhea" id="RHEA:12228"/>
        <dbReference type="ChEBI" id="CHEBI:15377"/>
        <dbReference type="ChEBI" id="CHEBI:15378"/>
        <dbReference type="ChEBI" id="CHEBI:29985"/>
        <dbReference type="ChEBI" id="CHEBI:29991"/>
        <dbReference type="ChEBI" id="CHEBI:30616"/>
        <dbReference type="ChEBI" id="CHEBI:33019"/>
        <dbReference type="ChEBI" id="CHEBI:58048"/>
        <dbReference type="ChEBI" id="CHEBI:58359"/>
        <dbReference type="ChEBI" id="CHEBI:456215"/>
        <dbReference type="EC" id="6.3.5.4"/>
    </reaction>
</comment>
<accession>A0A147HWF8</accession>
<proteinExistence type="inferred from homology"/>
<evidence type="ECO:0000256" key="5">
    <source>
        <dbReference type="ARBA" id="ARBA00022840"/>
    </source>
</evidence>
<evidence type="ECO:0000313" key="10">
    <source>
        <dbReference type="EMBL" id="KTT69250.1"/>
    </source>
</evidence>
<dbReference type="PANTHER" id="PTHR43284:SF1">
    <property type="entry name" value="ASPARAGINE SYNTHETASE"/>
    <property type="match status" value="1"/>
</dbReference>
<keyword evidence="4 8" id="KW-0547">Nucleotide-binding</keyword>
<evidence type="ECO:0000259" key="9">
    <source>
        <dbReference type="PROSITE" id="PS51278"/>
    </source>
</evidence>
<dbReference type="GO" id="GO:0005524">
    <property type="term" value="F:ATP binding"/>
    <property type="evidence" value="ECO:0007669"/>
    <property type="project" value="UniProtKB-KW"/>
</dbReference>
<dbReference type="EMBL" id="LDTD01000074">
    <property type="protein sequence ID" value="KTT69250.1"/>
    <property type="molecule type" value="Genomic_DNA"/>
</dbReference>
<gene>
    <name evidence="10" type="ORF">NS319_10965</name>
</gene>
<dbReference type="NCBIfam" id="TIGR01536">
    <property type="entry name" value="asn_synth_AEB"/>
    <property type="match status" value="1"/>
</dbReference>
<dbReference type="InterPro" id="IPR001962">
    <property type="entry name" value="Asn_synthase"/>
</dbReference>
<evidence type="ECO:0000256" key="7">
    <source>
        <dbReference type="ARBA" id="ARBA00048741"/>
    </source>
</evidence>
<dbReference type="EC" id="6.3.5.4" evidence="3"/>
<dbReference type="Gene3D" id="3.40.50.620">
    <property type="entry name" value="HUPs"/>
    <property type="match status" value="2"/>
</dbReference>
<evidence type="ECO:0000256" key="2">
    <source>
        <dbReference type="ARBA" id="ARBA00005752"/>
    </source>
</evidence>
<dbReference type="GO" id="GO:0005829">
    <property type="term" value="C:cytosol"/>
    <property type="evidence" value="ECO:0007669"/>
    <property type="project" value="TreeGrafter"/>
</dbReference>
<dbReference type="Proteomes" id="UP000072867">
    <property type="component" value="Unassembled WGS sequence"/>
</dbReference>
<organism evidence="10 11">
    <name type="scientific">Sphingomonas sanguinis</name>
    <dbReference type="NCBI Taxonomy" id="33051"/>
    <lineage>
        <taxon>Bacteria</taxon>
        <taxon>Pseudomonadati</taxon>
        <taxon>Pseudomonadota</taxon>
        <taxon>Alphaproteobacteria</taxon>
        <taxon>Sphingomonadales</taxon>
        <taxon>Sphingomonadaceae</taxon>
        <taxon>Sphingomonas</taxon>
    </lineage>
</organism>
<evidence type="ECO:0000256" key="1">
    <source>
        <dbReference type="ARBA" id="ARBA00005187"/>
    </source>
</evidence>
<dbReference type="Pfam" id="PF00733">
    <property type="entry name" value="Asn_synthase"/>
    <property type="match status" value="1"/>
</dbReference>
<dbReference type="AlphaFoldDB" id="A0A147HWF8"/>
<dbReference type="Pfam" id="PF13537">
    <property type="entry name" value="GATase_7"/>
    <property type="match status" value="1"/>
</dbReference>
<comment type="similarity">
    <text evidence="2">Belongs to the asparagine synthetase family.</text>
</comment>
<feature type="domain" description="Glutamine amidotransferase type-2" evidence="9">
    <location>
        <begin position="2"/>
        <end position="248"/>
    </location>
</feature>
<comment type="pathway">
    <text evidence="1">Amino-acid biosynthesis; L-asparagine biosynthesis; L-asparagine from L-aspartate (L-Gln route): step 1/1.</text>
</comment>
<dbReference type="PIRSF" id="PIRSF001589">
    <property type="entry name" value="Asn_synthetase_glu-h"/>
    <property type="match status" value="1"/>
</dbReference>
<evidence type="ECO:0000256" key="3">
    <source>
        <dbReference type="ARBA" id="ARBA00012737"/>
    </source>
</evidence>
<sequence>MCGIFGTIGRGLSATEALRASALLRHRGPNDEGFVFVGNGPVTRCGGPDTPADVYESQGASAPQNALDANGVDADSFLMLGHRRLSIVDLSPAGHQPMVYRDRYWMAYNGEVYNYRELRAELERQGYTFTSDTDSEVILAAYDRWGPDCLKLFNGMWGLAIYDRQADTLFLARDRFGVKPLYLWNAGGQLHFASEIKAFAASAAWRPRARLDRVLEFLIWNVTDQDSGTFFEGVEQLPAGHYLLLDLAPLARGGDFAPVAAQAGRPVRWYDITPGPALTGDAAVAAVRDALDDAVRLRLRADVVVGSCLSGGLDSSAIVCLMSRQLQAGESSSAVKTITARSLDAAFDEGGYAREVINATHAIPTEVTPRPEGLFEELDELVWHQDEPFVSTSIYAQWCVFKAAAQEGLTVMLDGQGADEVFGGYRGFFGAALAGQIRRGALGQWVADVRALKREAGFSPVRSVGYTLAYLMPGAARLIGRFDNRSFSDTEWIMPQHHDAFAADPARRHGARATSVSGMSLAQIRATNLPMLLHWEDRNSMAHSIEARVPFLDYRVVEAGVGLPDSEKVGRGVSKSVVRRAMKGVVPDMVLDRRDKMGFLTAEPLWVRRDMAPRFRAEIEAAVRLLPDVLSPTLVEQFDEVVEGKRSFDFRYWRAIVVGRWARVFDVEIVA</sequence>
<keyword evidence="5 8" id="KW-0067">ATP-binding</keyword>